<dbReference type="InterPro" id="IPR036291">
    <property type="entry name" value="NAD(P)-bd_dom_sf"/>
</dbReference>
<dbReference type="Pfam" id="PF03807">
    <property type="entry name" value="F420_oxidored"/>
    <property type="match status" value="1"/>
</dbReference>
<dbReference type="InterPro" id="IPR051267">
    <property type="entry name" value="STEAP_metalloreductase"/>
</dbReference>
<dbReference type="PANTHER" id="PTHR14239:SF10">
    <property type="entry name" value="REDUCTASE"/>
    <property type="match status" value="1"/>
</dbReference>
<gene>
    <name evidence="3" type="ORF">Afil01_23840</name>
</gene>
<evidence type="ECO:0000313" key="3">
    <source>
        <dbReference type="EMBL" id="GLZ77577.1"/>
    </source>
</evidence>
<dbReference type="AlphaFoldDB" id="A0A9W6SKF6"/>
<sequence>MHIAVLGTGGVGHAFAGAFHKLGHDVIMGARTSDNPKALEWAAASGGRAGSFAEAVDGADAVILAVAGEHAASALGAAGAALDGKVVLDITNWLDFSGGFPPKVVVPEEGSLGAHLQAKFPQAKFVKTLNTMNNAVMVEPGLVPGGHTVFLSGDHEDAKSLARRLLAELGWADDDVLDLGGIETANGPEQFIHLWLRVQMARRDKNIQIRLVTD</sequence>
<dbReference type="Proteomes" id="UP001165079">
    <property type="component" value="Unassembled WGS sequence"/>
</dbReference>
<keyword evidence="1" id="KW-0560">Oxidoreductase</keyword>
<evidence type="ECO:0000259" key="2">
    <source>
        <dbReference type="Pfam" id="PF03807"/>
    </source>
</evidence>
<evidence type="ECO:0000256" key="1">
    <source>
        <dbReference type="ARBA" id="ARBA00023002"/>
    </source>
</evidence>
<dbReference type="GO" id="GO:0016491">
    <property type="term" value="F:oxidoreductase activity"/>
    <property type="evidence" value="ECO:0007669"/>
    <property type="project" value="UniProtKB-KW"/>
</dbReference>
<name>A0A9W6SKF6_9ACTN</name>
<accession>A0A9W6SKF6</accession>
<reference evidence="3" key="1">
    <citation type="submission" date="2023-03" db="EMBL/GenBank/DDBJ databases">
        <title>Actinorhabdospora filicis NBRC 111898.</title>
        <authorList>
            <person name="Ichikawa N."/>
            <person name="Sato H."/>
            <person name="Tonouchi N."/>
        </authorList>
    </citation>
    <scope>NUCLEOTIDE SEQUENCE</scope>
    <source>
        <strain evidence="3">NBRC 111898</strain>
    </source>
</reference>
<proteinExistence type="predicted"/>
<organism evidence="3 4">
    <name type="scientific">Actinorhabdospora filicis</name>
    <dbReference type="NCBI Taxonomy" id="1785913"/>
    <lineage>
        <taxon>Bacteria</taxon>
        <taxon>Bacillati</taxon>
        <taxon>Actinomycetota</taxon>
        <taxon>Actinomycetes</taxon>
        <taxon>Micromonosporales</taxon>
        <taxon>Micromonosporaceae</taxon>
        <taxon>Actinorhabdospora</taxon>
    </lineage>
</organism>
<dbReference type="PANTHER" id="PTHR14239">
    <property type="entry name" value="DUDULIN-RELATED"/>
    <property type="match status" value="1"/>
</dbReference>
<evidence type="ECO:0000313" key="4">
    <source>
        <dbReference type="Proteomes" id="UP001165079"/>
    </source>
</evidence>
<protein>
    <submittedName>
        <fullName evidence="3">Oxidoreductase</fullName>
    </submittedName>
</protein>
<dbReference type="SUPFAM" id="SSF51735">
    <property type="entry name" value="NAD(P)-binding Rossmann-fold domains"/>
    <property type="match status" value="1"/>
</dbReference>
<comment type="caution">
    <text evidence="3">The sequence shown here is derived from an EMBL/GenBank/DDBJ whole genome shotgun (WGS) entry which is preliminary data.</text>
</comment>
<dbReference type="EMBL" id="BSTX01000001">
    <property type="protein sequence ID" value="GLZ77577.1"/>
    <property type="molecule type" value="Genomic_DNA"/>
</dbReference>
<keyword evidence="4" id="KW-1185">Reference proteome</keyword>
<dbReference type="InterPro" id="IPR028939">
    <property type="entry name" value="P5C_Rdtase_cat_N"/>
</dbReference>
<dbReference type="Gene3D" id="3.40.50.720">
    <property type="entry name" value="NAD(P)-binding Rossmann-like Domain"/>
    <property type="match status" value="1"/>
</dbReference>
<feature type="domain" description="Pyrroline-5-carboxylate reductase catalytic N-terminal" evidence="2">
    <location>
        <begin position="3"/>
        <end position="92"/>
    </location>
</feature>
<dbReference type="RefSeq" id="WP_285662677.1">
    <property type="nucleotide sequence ID" value="NZ_BSTX01000001.1"/>
</dbReference>